<accession>A0ABX0GW14</accession>
<protein>
    <submittedName>
        <fullName evidence="3">DUF3071 domain-containing protein</fullName>
    </submittedName>
</protein>
<dbReference type="NCBIfam" id="NF040712">
    <property type="entry name" value="SepH"/>
    <property type="match status" value="1"/>
</dbReference>
<gene>
    <name evidence="3" type="ORF">G9H71_08550</name>
</gene>
<dbReference type="InterPro" id="IPR047682">
    <property type="entry name" value="SepH-like"/>
</dbReference>
<feature type="region of interest" description="Disordered" evidence="1">
    <location>
        <begin position="242"/>
        <end position="321"/>
    </location>
</feature>
<feature type="compositionally biased region" description="Polar residues" evidence="1">
    <location>
        <begin position="280"/>
        <end position="292"/>
    </location>
</feature>
<dbReference type="EMBL" id="JAANNP010000003">
    <property type="protein sequence ID" value="NHC13829.1"/>
    <property type="molecule type" value="Genomic_DNA"/>
</dbReference>
<evidence type="ECO:0000259" key="2">
    <source>
        <dbReference type="Pfam" id="PF11268"/>
    </source>
</evidence>
<organism evidence="3 4">
    <name type="scientific">Motilibacter deserti</name>
    <dbReference type="NCBI Taxonomy" id="2714956"/>
    <lineage>
        <taxon>Bacteria</taxon>
        <taxon>Bacillati</taxon>
        <taxon>Actinomycetota</taxon>
        <taxon>Actinomycetes</taxon>
        <taxon>Motilibacterales</taxon>
        <taxon>Motilibacteraceae</taxon>
        <taxon>Motilibacter</taxon>
    </lineage>
</organism>
<reference evidence="3 4" key="1">
    <citation type="submission" date="2020-03" db="EMBL/GenBank/DDBJ databases">
        <title>Two novel Motilibacter sp.</title>
        <authorList>
            <person name="Liu S."/>
        </authorList>
    </citation>
    <scope>NUCLEOTIDE SEQUENCE [LARGE SCALE GENOMIC DNA]</scope>
    <source>
        <strain evidence="3 4">E257</strain>
    </source>
</reference>
<evidence type="ECO:0000313" key="3">
    <source>
        <dbReference type="EMBL" id="NHC13829.1"/>
    </source>
</evidence>
<dbReference type="RefSeq" id="WP_166280763.1">
    <property type="nucleotide sequence ID" value="NZ_JAANNP010000003.1"/>
</dbReference>
<keyword evidence="4" id="KW-1185">Reference proteome</keyword>
<evidence type="ECO:0000256" key="1">
    <source>
        <dbReference type="SAM" id="MobiDB-lite"/>
    </source>
</evidence>
<comment type="caution">
    <text evidence="3">The sequence shown here is derived from an EMBL/GenBank/DDBJ whole genome shotgun (WGS) entry which is preliminary data.</text>
</comment>
<name>A0ABX0GW14_9ACTN</name>
<dbReference type="InterPro" id="IPR021421">
    <property type="entry name" value="DUF3071"/>
</dbReference>
<sequence length="321" mass="34374">MLDLRLVTVSDDGASLILADEKGEQYALPVDEALTAAVRGDRSRLGQLQIDTGELRPREIQTRVRAGESPEALSTETGVALERVRRYAGPVLAERQHVAEMAQRAAARRVGAPEGPASVLVDVVTGRLEAAGVDLRSLRWDAWRREDGRWTVEAAHATAHAVALAAGAGPSRGRFTFDAATRAVSPDDEHARWLLGEEPVRRPFVPRIAGSADPALPVEPGLTVDDVVDAAELLDDEAAAAVHDEDGEPTADAAPAPDEPADDPGRRRDRRAGRRARRASAQSDRLTGSTDRQALADGVKPGSRASVPSWDEILFGTRPKD</sequence>
<evidence type="ECO:0000313" key="4">
    <source>
        <dbReference type="Proteomes" id="UP000800981"/>
    </source>
</evidence>
<feature type="compositionally biased region" description="Basic residues" evidence="1">
    <location>
        <begin position="267"/>
        <end position="278"/>
    </location>
</feature>
<feature type="domain" description="DUF3071" evidence="2">
    <location>
        <begin position="1"/>
        <end position="159"/>
    </location>
</feature>
<dbReference type="Pfam" id="PF11268">
    <property type="entry name" value="DUF3071"/>
    <property type="match status" value="1"/>
</dbReference>
<proteinExistence type="predicted"/>
<dbReference type="Proteomes" id="UP000800981">
    <property type="component" value="Unassembled WGS sequence"/>
</dbReference>